<evidence type="ECO:0000256" key="1">
    <source>
        <dbReference type="SAM" id="Phobius"/>
    </source>
</evidence>
<keyword evidence="1" id="KW-0472">Membrane</keyword>
<feature type="transmembrane region" description="Helical" evidence="1">
    <location>
        <begin position="112"/>
        <end position="133"/>
    </location>
</feature>
<feature type="transmembrane region" description="Helical" evidence="1">
    <location>
        <begin position="6"/>
        <end position="25"/>
    </location>
</feature>
<keyword evidence="1" id="KW-1133">Transmembrane helix</keyword>
<evidence type="ECO:0000313" key="2">
    <source>
        <dbReference type="EMBL" id="ERZ96823.1"/>
    </source>
</evidence>
<dbReference type="AlphaFoldDB" id="U9SLK6"/>
<reference evidence="2" key="1">
    <citation type="submission" date="2013-07" db="EMBL/GenBank/DDBJ databases">
        <title>The genome of an arbuscular mycorrhizal fungus provides insights into the evolution of the oldest plant symbiosis.</title>
        <authorList>
            <consortium name="DOE Joint Genome Institute"/>
            <person name="Tisserant E."/>
            <person name="Malbreil M."/>
            <person name="Kuo A."/>
            <person name="Kohler A."/>
            <person name="Symeonidi A."/>
            <person name="Balestrini R."/>
            <person name="Charron P."/>
            <person name="Duensing N."/>
            <person name="Frei-dit-Frey N."/>
            <person name="Gianinazzi-Pearson V."/>
            <person name="Gilbert B."/>
            <person name="Handa Y."/>
            <person name="Hijri M."/>
            <person name="Kaul R."/>
            <person name="Kawaguchi M."/>
            <person name="Krajinski F."/>
            <person name="Lammers P."/>
            <person name="Lapierre D."/>
            <person name="Masclaux F.G."/>
            <person name="Murat C."/>
            <person name="Morin E."/>
            <person name="Ndikumana S."/>
            <person name="Pagni M."/>
            <person name="Petitpierre D."/>
            <person name="Requena N."/>
            <person name="Rosikiewicz P."/>
            <person name="Riley R."/>
            <person name="Saito K."/>
            <person name="San Clemente H."/>
            <person name="Shapiro H."/>
            <person name="van Tuinen D."/>
            <person name="Becard G."/>
            <person name="Bonfante P."/>
            <person name="Paszkowski U."/>
            <person name="Shachar-Hill Y."/>
            <person name="Young J.P."/>
            <person name="Sanders I.R."/>
            <person name="Henrissat B."/>
            <person name="Rensing S.A."/>
            <person name="Grigoriev I.V."/>
            <person name="Corradi N."/>
            <person name="Roux C."/>
            <person name="Martin F."/>
        </authorList>
    </citation>
    <scope>NUCLEOTIDE SEQUENCE</scope>
    <source>
        <strain evidence="2">DAOM 197198</strain>
    </source>
</reference>
<dbReference type="EMBL" id="KI300110">
    <property type="protein sequence ID" value="ERZ96823.1"/>
    <property type="molecule type" value="Genomic_DNA"/>
</dbReference>
<proteinExistence type="predicted"/>
<accession>U9SLK6</accession>
<organism evidence="2">
    <name type="scientific">Rhizophagus irregularis (strain DAOM 181602 / DAOM 197198 / MUCL 43194)</name>
    <name type="common">Arbuscular mycorrhizal fungus</name>
    <name type="synonym">Glomus intraradices</name>
    <dbReference type="NCBI Taxonomy" id="747089"/>
    <lineage>
        <taxon>Eukaryota</taxon>
        <taxon>Fungi</taxon>
        <taxon>Fungi incertae sedis</taxon>
        <taxon>Mucoromycota</taxon>
        <taxon>Glomeromycotina</taxon>
        <taxon>Glomeromycetes</taxon>
        <taxon>Glomerales</taxon>
        <taxon>Glomeraceae</taxon>
        <taxon>Rhizophagus</taxon>
    </lineage>
</organism>
<feature type="transmembrane region" description="Helical" evidence="1">
    <location>
        <begin position="80"/>
        <end position="100"/>
    </location>
</feature>
<dbReference type="HOGENOM" id="CLU_980544_0_0_1"/>
<feature type="transmembrane region" description="Helical" evidence="1">
    <location>
        <begin position="37"/>
        <end position="54"/>
    </location>
</feature>
<keyword evidence="1" id="KW-0812">Transmembrane</keyword>
<gene>
    <name evidence="2" type="ORF">GLOINDRAFT_89313</name>
</gene>
<protein>
    <submittedName>
        <fullName evidence="2">Uncharacterized protein</fullName>
    </submittedName>
</protein>
<name>U9SLK6_RHIID</name>
<sequence length="284" mass="33493">MNPVKFRYLRIFQIVITFLICLIDTSRIHSYERLNNFYIMIVITSLFSLAYNLFRAENPEFVKRSLRLVFNMYDNNLDSILLIFWFFAVIISTLTFFTSWNDMCYGFSVIRCMSHIIGYILCLIMFLSCVIRVDTKSEDNSQQNDEEETVPLLNDDVDAELIDDDEINVRCIKADKKETEVDVIDVDVELIDDDEIDVKCIEADKKETEVDEVDAKLIKIDNSEGQHEFNVKRYIHLYFYQAKNRCKIHLEIKTAQFAIVNSMSDDDDDDQKMQLFKDYKLILC</sequence>
<dbReference type="VEuPathDB" id="FungiDB:RhiirFUN_013883"/>